<dbReference type="InterPro" id="IPR012334">
    <property type="entry name" value="Pectin_lyas_fold"/>
</dbReference>
<evidence type="ECO:0000256" key="4">
    <source>
        <dbReference type="PROSITE-ProRule" id="PRU10040"/>
    </source>
</evidence>
<comment type="catalytic activity">
    <reaction evidence="5">
        <text>[(1-&gt;4)-alpha-D-galacturonosyl methyl ester](n) + n H2O = [(1-&gt;4)-alpha-D-galacturonosyl](n) + n methanol + n H(+)</text>
        <dbReference type="Rhea" id="RHEA:22380"/>
        <dbReference type="Rhea" id="RHEA-COMP:14570"/>
        <dbReference type="Rhea" id="RHEA-COMP:14573"/>
        <dbReference type="ChEBI" id="CHEBI:15377"/>
        <dbReference type="ChEBI" id="CHEBI:15378"/>
        <dbReference type="ChEBI" id="CHEBI:17790"/>
        <dbReference type="ChEBI" id="CHEBI:140522"/>
        <dbReference type="ChEBI" id="CHEBI:140523"/>
        <dbReference type="EC" id="3.1.1.11"/>
    </reaction>
</comment>
<feature type="domain" description="Pectinesterase catalytic" evidence="6">
    <location>
        <begin position="163"/>
        <end position="282"/>
    </location>
</feature>
<dbReference type="InterPro" id="IPR000070">
    <property type="entry name" value="Pectinesterase_cat"/>
</dbReference>
<feature type="active site" evidence="4">
    <location>
        <position position="177"/>
    </location>
</feature>
<evidence type="ECO:0000256" key="1">
    <source>
        <dbReference type="ARBA" id="ARBA00008891"/>
    </source>
</evidence>
<comment type="similarity">
    <text evidence="1">Belongs to the pectinesterase family.</text>
</comment>
<evidence type="ECO:0000259" key="6">
    <source>
        <dbReference type="Pfam" id="PF01095"/>
    </source>
</evidence>
<dbReference type="PANTHER" id="PTHR31321:SF57">
    <property type="entry name" value="PECTINESTERASE 53-RELATED"/>
    <property type="match status" value="1"/>
</dbReference>
<dbReference type="GO" id="GO:0030599">
    <property type="term" value="F:pectinesterase activity"/>
    <property type="evidence" value="ECO:0007669"/>
    <property type="project" value="UniProtKB-UniRule"/>
</dbReference>
<organism evidence="7 8">
    <name type="scientific">Paenibacillus phyllosphaerae</name>
    <dbReference type="NCBI Taxonomy" id="274593"/>
    <lineage>
        <taxon>Bacteria</taxon>
        <taxon>Bacillati</taxon>
        <taxon>Bacillota</taxon>
        <taxon>Bacilli</taxon>
        <taxon>Bacillales</taxon>
        <taxon>Paenibacillaceae</taxon>
        <taxon>Paenibacillus</taxon>
    </lineage>
</organism>
<sequence>MIVVGPYPGCDYARIQEAVDELERREVQQAEQLVILPGVYEENVRIFRSDLHIVGLGQVEITGCLSANMLDEHGEPLTTFGTPTLFLGGRRLLVEHVTITNAAGCGDLVGQAVALYAHCDEAVFRHCTFKGYQDTLCTGPLPPAQITGAPFGGIPIRERHERCRQRYEYCSIEGTVDFIFGGAMAMFEQCQLHARKRMNGGPIYVTAASTPEGQSHGYLFRDCIVTADTGAEPIYLGRPWRDAAKTDFVRCTYAASVHPARWDDWEKPHARQTVRYREFGCSILGEAQGDNEAGSNWGEQHAYVPAGLEAEALFEDSEFVMTRGEGFRHG</sequence>
<dbReference type="SUPFAM" id="SSF51126">
    <property type="entry name" value="Pectin lyase-like"/>
    <property type="match status" value="1"/>
</dbReference>
<dbReference type="InterPro" id="IPR033131">
    <property type="entry name" value="Pectinesterase_Asp_AS"/>
</dbReference>
<evidence type="ECO:0000313" key="8">
    <source>
        <dbReference type="Proteomes" id="UP000570361"/>
    </source>
</evidence>
<dbReference type="RefSeq" id="WP_183597472.1">
    <property type="nucleotide sequence ID" value="NZ_JACHXK010000002.1"/>
</dbReference>
<proteinExistence type="inferred from homology"/>
<dbReference type="Proteomes" id="UP000570361">
    <property type="component" value="Unassembled WGS sequence"/>
</dbReference>
<dbReference type="UniPathway" id="UPA00545">
    <property type="reaction ID" value="UER00823"/>
</dbReference>
<comment type="caution">
    <text evidence="7">The sequence shown here is derived from an EMBL/GenBank/DDBJ whole genome shotgun (WGS) entry which is preliminary data.</text>
</comment>
<feature type="domain" description="Pectinesterase catalytic" evidence="6">
    <location>
        <begin position="2"/>
        <end position="137"/>
    </location>
</feature>
<keyword evidence="8" id="KW-1185">Reference proteome</keyword>
<dbReference type="AlphaFoldDB" id="A0A7W5AUN8"/>
<dbReference type="PROSITE" id="PS00503">
    <property type="entry name" value="PECTINESTERASE_2"/>
    <property type="match status" value="1"/>
</dbReference>
<dbReference type="EC" id="3.1.1.11" evidence="5"/>
<keyword evidence="3 5" id="KW-0063">Aspartyl esterase</keyword>
<dbReference type="EMBL" id="JACHXK010000002">
    <property type="protein sequence ID" value="MBB3108864.1"/>
    <property type="molecule type" value="Genomic_DNA"/>
</dbReference>
<evidence type="ECO:0000256" key="2">
    <source>
        <dbReference type="ARBA" id="ARBA00022801"/>
    </source>
</evidence>
<dbReference type="GO" id="GO:0042545">
    <property type="term" value="P:cell wall modification"/>
    <property type="evidence" value="ECO:0007669"/>
    <property type="project" value="UniProtKB-UniRule"/>
</dbReference>
<evidence type="ECO:0000256" key="3">
    <source>
        <dbReference type="ARBA" id="ARBA00023085"/>
    </source>
</evidence>
<dbReference type="GO" id="GO:0009279">
    <property type="term" value="C:cell outer membrane"/>
    <property type="evidence" value="ECO:0007669"/>
    <property type="project" value="TreeGrafter"/>
</dbReference>
<gene>
    <name evidence="7" type="ORF">FHS18_000916</name>
</gene>
<accession>A0A7W5AUN8</accession>
<name>A0A7W5AUN8_9BACL</name>
<evidence type="ECO:0000313" key="7">
    <source>
        <dbReference type="EMBL" id="MBB3108864.1"/>
    </source>
</evidence>
<comment type="pathway">
    <text evidence="5">Glycan metabolism; pectin degradation; 2-dehydro-3-deoxy-D-gluconate from pectin: step 1/5.</text>
</comment>
<reference evidence="7 8" key="1">
    <citation type="submission" date="2020-08" db="EMBL/GenBank/DDBJ databases">
        <title>Genomic Encyclopedia of Type Strains, Phase III (KMG-III): the genomes of soil and plant-associated and newly described type strains.</title>
        <authorList>
            <person name="Whitman W."/>
        </authorList>
    </citation>
    <scope>NUCLEOTIDE SEQUENCE [LARGE SCALE GENOMIC DNA]</scope>
    <source>
        <strain evidence="7 8">CECT 5862</strain>
    </source>
</reference>
<dbReference type="Gene3D" id="2.160.20.10">
    <property type="entry name" value="Single-stranded right-handed beta-helix, Pectin lyase-like"/>
    <property type="match status" value="1"/>
</dbReference>
<dbReference type="PANTHER" id="PTHR31321">
    <property type="entry name" value="ACYL-COA THIOESTER HYDROLASE YBHC-RELATED"/>
    <property type="match status" value="1"/>
</dbReference>
<evidence type="ECO:0000256" key="5">
    <source>
        <dbReference type="RuleBase" id="RU000589"/>
    </source>
</evidence>
<dbReference type="InterPro" id="IPR011050">
    <property type="entry name" value="Pectin_lyase_fold/virulence"/>
</dbReference>
<keyword evidence="2 5" id="KW-0378">Hydrolase</keyword>
<dbReference type="Pfam" id="PF01095">
    <property type="entry name" value="Pectinesterase"/>
    <property type="match status" value="2"/>
</dbReference>
<protein>
    <recommendedName>
        <fullName evidence="5">Pectinesterase</fullName>
        <ecNumber evidence="5">3.1.1.11</ecNumber>
    </recommendedName>
</protein>
<dbReference type="GO" id="GO:0045490">
    <property type="term" value="P:pectin catabolic process"/>
    <property type="evidence" value="ECO:0007669"/>
    <property type="project" value="UniProtKB-UniRule"/>
</dbReference>